<protein>
    <submittedName>
        <fullName evidence="6">TetR family transcriptional regulator</fullName>
    </submittedName>
</protein>
<dbReference type="GO" id="GO:0000976">
    <property type="term" value="F:transcription cis-regulatory region binding"/>
    <property type="evidence" value="ECO:0007669"/>
    <property type="project" value="TreeGrafter"/>
</dbReference>
<dbReference type="AlphaFoldDB" id="A0A9W6SL67"/>
<reference evidence="6" key="1">
    <citation type="submission" date="2023-03" db="EMBL/GenBank/DDBJ databases">
        <title>Actinorhabdospora filicis NBRC 111898.</title>
        <authorList>
            <person name="Ichikawa N."/>
            <person name="Sato H."/>
            <person name="Tonouchi N."/>
        </authorList>
    </citation>
    <scope>NUCLEOTIDE SEQUENCE</scope>
    <source>
        <strain evidence="6">NBRC 111898</strain>
    </source>
</reference>
<proteinExistence type="predicted"/>
<organism evidence="6 7">
    <name type="scientific">Actinorhabdospora filicis</name>
    <dbReference type="NCBI Taxonomy" id="1785913"/>
    <lineage>
        <taxon>Bacteria</taxon>
        <taxon>Bacillati</taxon>
        <taxon>Actinomycetota</taxon>
        <taxon>Actinomycetes</taxon>
        <taxon>Micromonosporales</taxon>
        <taxon>Micromonosporaceae</taxon>
        <taxon>Actinorhabdospora</taxon>
    </lineage>
</organism>
<gene>
    <name evidence="6" type="ORF">Afil01_14380</name>
</gene>
<evidence type="ECO:0000256" key="2">
    <source>
        <dbReference type="ARBA" id="ARBA00023125"/>
    </source>
</evidence>
<evidence type="ECO:0000256" key="1">
    <source>
        <dbReference type="ARBA" id="ARBA00023015"/>
    </source>
</evidence>
<dbReference type="RefSeq" id="WP_285661797.1">
    <property type="nucleotide sequence ID" value="NZ_BSTX01000001.1"/>
</dbReference>
<accession>A0A9W6SL67</accession>
<dbReference type="PRINTS" id="PR00455">
    <property type="entry name" value="HTHTETR"/>
</dbReference>
<evidence type="ECO:0000313" key="7">
    <source>
        <dbReference type="Proteomes" id="UP001165079"/>
    </source>
</evidence>
<evidence type="ECO:0000256" key="4">
    <source>
        <dbReference type="PROSITE-ProRule" id="PRU00335"/>
    </source>
</evidence>
<dbReference type="Gene3D" id="1.10.357.10">
    <property type="entry name" value="Tetracycline Repressor, domain 2"/>
    <property type="match status" value="1"/>
</dbReference>
<feature type="DNA-binding region" description="H-T-H motif" evidence="4">
    <location>
        <begin position="35"/>
        <end position="54"/>
    </location>
</feature>
<dbReference type="InterPro" id="IPR011075">
    <property type="entry name" value="TetR_C"/>
</dbReference>
<keyword evidence="1" id="KW-0805">Transcription regulation</keyword>
<dbReference type="InterPro" id="IPR009057">
    <property type="entry name" value="Homeodomain-like_sf"/>
</dbReference>
<sequence>MSPNRPGRPRDERVDAAILQATRVLLAEAGYAGLTVAAVAARAGIGKAAIYRRYATKQEMVFAATMHGAQVPQPPDTGSLRADLRWLAATITGMIGAPGVGGVLGGLLADMEDEAVATAMRGFAALERATIALILDRATARGELPAAPDPAFVHAVMMGAIFARLHVFGEGDREGFADDLASTVAGGLIHPAGGLPRQGDGTATPG</sequence>
<dbReference type="InterPro" id="IPR036271">
    <property type="entry name" value="Tet_transcr_reg_TetR-rel_C_sf"/>
</dbReference>
<feature type="domain" description="HTH tetR-type" evidence="5">
    <location>
        <begin position="12"/>
        <end position="72"/>
    </location>
</feature>
<keyword evidence="3" id="KW-0804">Transcription</keyword>
<dbReference type="PANTHER" id="PTHR30055:SF148">
    <property type="entry name" value="TETR-FAMILY TRANSCRIPTIONAL REGULATOR"/>
    <property type="match status" value="1"/>
</dbReference>
<comment type="caution">
    <text evidence="6">The sequence shown here is derived from an EMBL/GenBank/DDBJ whole genome shotgun (WGS) entry which is preliminary data.</text>
</comment>
<name>A0A9W6SL67_9ACTN</name>
<dbReference type="Pfam" id="PF16859">
    <property type="entry name" value="TetR_C_11"/>
    <property type="match status" value="1"/>
</dbReference>
<dbReference type="InterPro" id="IPR050109">
    <property type="entry name" value="HTH-type_TetR-like_transc_reg"/>
</dbReference>
<evidence type="ECO:0000256" key="3">
    <source>
        <dbReference type="ARBA" id="ARBA00023163"/>
    </source>
</evidence>
<keyword evidence="7" id="KW-1185">Reference proteome</keyword>
<evidence type="ECO:0000313" key="6">
    <source>
        <dbReference type="EMBL" id="GLZ76631.1"/>
    </source>
</evidence>
<dbReference type="SUPFAM" id="SSF46689">
    <property type="entry name" value="Homeodomain-like"/>
    <property type="match status" value="1"/>
</dbReference>
<keyword evidence="2 4" id="KW-0238">DNA-binding</keyword>
<dbReference type="EMBL" id="BSTX01000001">
    <property type="protein sequence ID" value="GLZ76631.1"/>
    <property type="molecule type" value="Genomic_DNA"/>
</dbReference>
<dbReference type="Pfam" id="PF00440">
    <property type="entry name" value="TetR_N"/>
    <property type="match status" value="1"/>
</dbReference>
<dbReference type="PANTHER" id="PTHR30055">
    <property type="entry name" value="HTH-TYPE TRANSCRIPTIONAL REGULATOR RUTR"/>
    <property type="match status" value="1"/>
</dbReference>
<dbReference type="SUPFAM" id="SSF48498">
    <property type="entry name" value="Tetracyclin repressor-like, C-terminal domain"/>
    <property type="match status" value="1"/>
</dbReference>
<dbReference type="InterPro" id="IPR001647">
    <property type="entry name" value="HTH_TetR"/>
</dbReference>
<dbReference type="Gene3D" id="1.10.10.60">
    <property type="entry name" value="Homeodomain-like"/>
    <property type="match status" value="1"/>
</dbReference>
<dbReference type="Proteomes" id="UP001165079">
    <property type="component" value="Unassembled WGS sequence"/>
</dbReference>
<dbReference type="PROSITE" id="PS50977">
    <property type="entry name" value="HTH_TETR_2"/>
    <property type="match status" value="1"/>
</dbReference>
<evidence type="ECO:0000259" key="5">
    <source>
        <dbReference type="PROSITE" id="PS50977"/>
    </source>
</evidence>
<dbReference type="GO" id="GO:0003700">
    <property type="term" value="F:DNA-binding transcription factor activity"/>
    <property type="evidence" value="ECO:0007669"/>
    <property type="project" value="TreeGrafter"/>
</dbReference>